<dbReference type="FunFam" id="1.25.40.10:FF:000196">
    <property type="entry name" value="Pentatricopeptide repeat-containing protein At4g14850"/>
    <property type="match status" value="1"/>
</dbReference>
<feature type="repeat" description="PPR" evidence="3">
    <location>
        <begin position="62"/>
        <end position="96"/>
    </location>
</feature>
<protein>
    <recommendedName>
        <fullName evidence="6">Pentatricopeptide repeat-containing protein</fullName>
    </recommendedName>
</protein>
<keyword evidence="5" id="KW-1185">Reference proteome</keyword>
<evidence type="ECO:0000313" key="4">
    <source>
        <dbReference type="EMBL" id="GMN58228.1"/>
    </source>
</evidence>
<feature type="repeat" description="PPR" evidence="3">
    <location>
        <begin position="242"/>
        <end position="277"/>
    </location>
</feature>
<dbReference type="EMBL" id="BTGU01000076">
    <property type="protein sequence ID" value="GMN58228.1"/>
    <property type="molecule type" value="Genomic_DNA"/>
</dbReference>
<dbReference type="Gene3D" id="1.25.40.10">
    <property type="entry name" value="Tetratricopeptide repeat domain"/>
    <property type="match status" value="4"/>
</dbReference>
<dbReference type="InterPro" id="IPR011990">
    <property type="entry name" value="TPR-like_helical_dom_sf"/>
</dbReference>
<feature type="repeat" description="PPR" evidence="3">
    <location>
        <begin position="163"/>
        <end position="197"/>
    </location>
</feature>
<comment type="caution">
    <text evidence="4">The sequence shown here is derived from an EMBL/GenBank/DDBJ whole genome shotgun (WGS) entry which is preliminary data.</text>
</comment>
<feature type="repeat" description="PPR" evidence="3">
    <location>
        <begin position="344"/>
        <end position="378"/>
    </location>
</feature>
<dbReference type="GO" id="GO:0009451">
    <property type="term" value="P:RNA modification"/>
    <property type="evidence" value="ECO:0007669"/>
    <property type="project" value="InterPro"/>
</dbReference>
<dbReference type="NCBIfam" id="TIGR00756">
    <property type="entry name" value="PPR"/>
    <property type="match status" value="4"/>
</dbReference>
<evidence type="ECO:0000256" key="1">
    <source>
        <dbReference type="ARBA" id="ARBA00022737"/>
    </source>
</evidence>
<dbReference type="PANTHER" id="PTHR47926:SF417">
    <property type="entry name" value="PENTACOTRIPEPTIDE-REPEAT REGION OF PRORP DOMAIN-CONTAINING PROTEIN"/>
    <property type="match status" value="1"/>
</dbReference>
<dbReference type="FunFam" id="1.25.40.10:FF:000381">
    <property type="entry name" value="Pentatricopeptide repeat-containing protein"/>
    <property type="match status" value="1"/>
</dbReference>
<dbReference type="PROSITE" id="PS51375">
    <property type="entry name" value="PPR"/>
    <property type="match status" value="5"/>
</dbReference>
<dbReference type="Pfam" id="PF01535">
    <property type="entry name" value="PPR"/>
    <property type="match status" value="2"/>
</dbReference>
<dbReference type="Proteomes" id="UP001187192">
    <property type="component" value="Unassembled WGS sequence"/>
</dbReference>
<dbReference type="GO" id="GO:0003723">
    <property type="term" value="F:RNA binding"/>
    <property type="evidence" value="ECO:0007669"/>
    <property type="project" value="InterPro"/>
</dbReference>
<organism evidence="4 5">
    <name type="scientific">Ficus carica</name>
    <name type="common">Common fig</name>
    <dbReference type="NCBI Taxonomy" id="3494"/>
    <lineage>
        <taxon>Eukaryota</taxon>
        <taxon>Viridiplantae</taxon>
        <taxon>Streptophyta</taxon>
        <taxon>Embryophyta</taxon>
        <taxon>Tracheophyta</taxon>
        <taxon>Spermatophyta</taxon>
        <taxon>Magnoliopsida</taxon>
        <taxon>eudicotyledons</taxon>
        <taxon>Gunneridae</taxon>
        <taxon>Pentapetalae</taxon>
        <taxon>rosids</taxon>
        <taxon>fabids</taxon>
        <taxon>Rosales</taxon>
        <taxon>Moraceae</taxon>
        <taxon>Ficeae</taxon>
        <taxon>Ficus</taxon>
    </lineage>
</organism>
<evidence type="ECO:0000256" key="3">
    <source>
        <dbReference type="PROSITE-ProRule" id="PRU00708"/>
    </source>
</evidence>
<keyword evidence="1" id="KW-0677">Repeat</keyword>
<accession>A0AA88DMU5</accession>
<evidence type="ECO:0008006" key="6">
    <source>
        <dbReference type="Google" id="ProtNLM"/>
    </source>
</evidence>
<reference evidence="4" key="1">
    <citation type="submission" date="2023-07" db="EMBL/GenBank/DDBJ databases">
        <title>draft genome sequence of fig (Ficus carica).</title>
        <authorList>
            <person name="Takahashi T."/>
            <person name="Nishimura K."/>
        </authorList>
    </citation>
    <scope>NUCLEOTIDE SEQUENCE</scope>
</reference>
<dbReference type="InterPro" id="IPR002885">
    <property type="entry name" value="PPR_rpt"/>
</dbReference>
<sequence>MNILQHCIDAGALMPGLLVHSHAIANGFDSNVHVNTKLVIFYAKVGRTLCARNMFDRMSERTVVSWTAMVSGYAQNGCYGNALMVFVEMGRAGVKANQFGYGSALRACTGLRCLEAGVQIQGCVQKSRFVDNLYVQSALIDFHSKCGGMEDARYLFEKVPKRDLVSWNAIIGGYAVQGYSEDSFLVFCSMRREGTKPDYFTLGSLLRALADGNCLVKVRQVHGLIIQLESSHKLYESMSKKDIISCTALIIGYVQEGNRLMDAVNIFQEMIGMNVMIDKVALCAMLNICATIPSLSLGRQIHALTFNHQPRYDIAMGNALIDMYAKTGEIEEAIHAFDEMDERNTISWTSLIAGYGKHGFGHKAIELYKKMECEGLKPNDVTFLSLLFACSHNGLTREGWECFNHMVSKYNILPRAEHVSCLIDIFARGGLLEDAYHLICKMNIKPNASVWGSILGACSVYGHTSLGEVAAKHLFQMDPNNAVNYVVLSSLYTAAVQDEALHYCEDDCPVSVSSGFPKDDELHFAIEMIGFFKSRGKNVITDDMGVIKKRNKFVYEMNRSDPKDVLVVTGAWIEEFQSLRAIDNPKVQTSVIKNQTGFVLGAFAKVLGRLVDENLAIRDGLLVAARSGLHVGIVESDLCNAATAVRERSSFAIEGPLVDDIHWYMSFEQ</sequence>
<evidence type="ECO:0000256" key="2">
    <source>
        <dbReference type="ARBA" id="ARBA00061659"/>
    </source>
</evidence>
<dbReference type="FunFam" id="1.25.40.10:FF:000090">
    <property type="entry name" value="Pentatricopeptide repeat-containing protein, chloroplastic"/>
    <property type="match status" value="1"/>
</dbReference>
<dbReference type="PANTHER" id="PTHR47926">
    <property type="entry name" value="PENTATRICOPEPTIDE REPEAT-CONTAINING PROTEIN"/>
    <property type="match status" value="1"/>
</dbReference>
<dbReference type="InterPro" id="IPR046960">
    <property type="entry name" value="PPR_At4g14850-like_plant"/>
</dbReference>
<gene>
    <name evidence="4" type="ORF">TIFTF001_027326</name>
</gene>
<dbReference type="AlphaFoldDB" id="A0AA88DMU5"/>
<comment type="similarity">
    <text evidence="2">Belongs to the PPR family. PCMP-E subfamily.</text>
</comment>
<evidence type="ECO:0000313" key="5">
    <source>
        <dbReference type="Proteomes" id="UP001187192"/>
    </source>
</evidence>
<feature type="repeat" description="PPR" evidence="3">
    <location>
        <begin position="313"/>
        <end position="343"/>
    </location>
</feature>
<name>A0AA88DMU5_FICCA</name>
<proteinExistence type="inferred from homology"/>
<dbReference type="Pfam" id="PF13041">
    <property type="entry name" value="PPR_2"/>
    <property type="match status" value="3"/>
</dbReference>